<dbReference type="Proteomes" id="UP000700596">
    <property type="component" value="Unassembled WGS sequence"/>
</dbReference>
<organism evidence="2 3">
    <name type="scientific">Dendryphion nanum</name>
    <dbReference type="NCBI Taxonomy" id="256645"/>
    <lineage>
        <taxon>Eukaryota</taxon>
        <taxon>Fungi</taxon>
        <taxon>Dikarya</taxon>
        <taxon>Ascomycota</taxon>
        <taxon>Pezizomycotina</taxon>
        <taxon>Dothideomycetes</taxon>
        <taxon>Pleosporomycetidae</taxon>
        <taxon>Pleosporales</taxon>
        <taxon>Torulaceae</taxon>
        <taxon>Dendryphion</taxon>
    </lineage>
</organism>
<feature type="compositionally biased region" description="Basic and acidic residues" evidence="1">
    <location>
        <begin position="269"/>
        <end position="281"/>
    </location>
</feature>
<name>A0A9P9IIW0_9PLEO</name>
<comment type="caution">
    <text evidence="2">The sequence shown here is derived from an EMBL/GenBank/DDBJ whole genome shotgun (WGS) entry which is preliminary data.</text>
</comment>
<gene>
    <name evidence="2" type="ORF">B0J11DRAFT_580550</name>
</gene>
<keyword evidence="3" id="KW-1185">Reference proteome</keyword>
<proteinExistence type="predicted"/>
<accession>A0A9P9IIW0</accession>
<sequence>MTSPYGNPLPPPRNPLTFPNTLPINPAARRQNIENRVNACLSAFAPHTGNIAAIIVTQLLSPGHESDLDVLPNSDVFTTTPLFTLPPATRAMFFRQIPIAQKAHAHNLFLTKTYDILIIWTCPAVDPDFMGRDYQTKREFWVTLDEKAIIEKAWTSHYRCLPWDRSHYDANNPPPPIGPNAQNWSLNNNNPNAAVPQAPPRRIAAPAPPPSRKSGFYTVVDEIVYLGMLRLAATCRGRIQVVPVVQAKKREEPRVENTRVVQEVPMARTGEERRAPDERRNRTYANTVKRETQQWERYDFRTPDWR</sequence>
<reference evidence="2" key="1">
    <citation type="journal article" date="2021" name="Nat. Commun.">
        <title>Genetic determinants of endophytism in the Arabidopsis root mycobiome.</title>
        <authorList>
            <person name="Mesny F."/>
            <person name="Miyauchi S."/>
            <person name="Thiergart T."/>
            <person name="Pickel B."/>
            <person name="Atanasova L."/>
            <person name="Karlsson M."/>
            <person name="Huettel B."/>
            <person name="Barry K.W."/>
            <person name="Haridas S."/>
            <person name="Chen C."/>
            <person name="Bauer D."/>
            <person name="Andreopoulos W."/>
            <person name="Pangilinan J."/>
            <person name="LaButti K."/>
            <person name="Riley R."/>
            <person name="Lipzen A."/>
            <person name="Clum A."/>
            <person name="Drula E."/>
            <person name="Henrissat B."/>
            <person name="Kohler A."/>
            <person name="Grigoriev I.V."/>
            <person name="Martin F.M."/>
            <person name="Hacquard S."/>
        </authorList>
    </citation>
    <scope>NUCLEOTIDE SEQUENCE</scope>
    <source>
        <strain evidence="2">MPI-CAGE-CH-0243</strain>
    </source>
</reference>
<feature type="region of interest" description="Disordered" evidence="1">
    <location>
        <begin position="267"/>
        <end position="288"/>
    </location>
</feature>
<dbReference type="EMBL" id="JAGMWT010000008">
    <property type="protein sequence ID" value="KAH7123783.1"/>
    <property type="molecule type" value="Genomic_DNA"/>
</dbReference>
<protein>
    <submittedName>
        <fullName evidence="2">Uncharacterized protein</fullName>
    </submittedName>
</protein>
<evidence type="ECO:0000313" key="3">
    <source>
        <dbReference type="Proteomes" id="UP000700596"/>
    </source>
</evidence>
<dbReference type="AlphaFoldDB" id="A0A9P9IIW0"/>
<evidence type="ECO:0000313" key="2">
    <source>
        <dbReference type="EMBL" id="KAH7123783.1"/>
    </source>
</evidence>
<evidence type="ECO:0000256" key="1">
    <source>
        <dbReference type="SAM" id="MobiDB-lite"/>
    </source>
</evidence>